<evidence type="ECO:0000313" key="5">
    <source>
        <dbReference type="EMBL" id="BET38800.1"/>
    </source>
</evidence>
<dbReference type="Gene3D" id="3.30.930.10">
    <property type="entry name" value="Bira Bifunctional Protein, Domain 2"/>
    <property type="match status" value="1"/>
</dbReference>
<dbReference type="EC" id="6.1.1.21" evidence="3"/>
<name>A0ABM8JN84_9MOLU</name>
<organism evidence="5 6">
    <name type="scientific">Spiroplasma ixodetis</name>
    <dbReference type="NCBI Taxonomy" id="2141"/>
    <lineage>
        <taxon>Bacteria</taxon>
        <taxon>Bacillati</taxon>
        <taxon>Mycoplasmatota</taxon>
        <taxon>Mollicutes</taxon>
        <taxon>Entomoplasmatales</taxon>
        <taxon>Spiroplasmataceae</taxon>
        <taxon>Spiroplasma</taxon>
    </lineage>
</organism>
<keyword evidence="3" id="KW-0963">Cytoplasm</keyword>
<dbReference type="PANTHER" id="PTHR43707:SF1">
    <property type="entry name" value="HISTIDINE--TRNA LIGASE, MITOCHONDRIAL-RELATED"/>
    <property type="match status" value="1"/>
</dbReference>
<dbReference type="RefSeq" id="WP_353305737.1">
    <property type="nucleotide sequence ID" value="NZ_AP028955.1"/>
</dbReference>
<reference evidence="6" key="1">
    <citation type="journal article" date="2024" name="FEMS Microbiol. Lett.">
        <title>Genomic insights into Spiroplasma endosymbionts that induce male-killing and protective phenotypes in the pea aphid.</title>
        <authorList>
            <person name="Arai H."/>
            <person name="Legeai F."/>
            <person name="Kageyama D."/>
            <person name="Sugio A."/>
            <person name="Simon J.C."/>
        </authorList>
    </citation>
    <scope>NUCLEOTIDE SEQUENCE [LARGE SCALE GENOMIC DNA]</scope>
    <source>
        <strain evidence="6">sAp269</strain>
    </source>
</reference>
<dbReference type="PANTHER" id="PTHR43707">
    <property type="entry name" value="HISTIDYL-TRNA SYNTHETASE"/>
    <property type="match status" value="1"/>
</dbReference>
<comment type="similarity">
    <text evidence="1 3">Belongs to the class-II aminoacyl-tRNA synthetase family.</text>
</comment>
<feature type="domain" description="Aminoacyl-transfer RNA synthetases class-II family profile" evidence="4">
    <location>
        <begin position="7"/>
        <end position="325"/>
    </location>
</feature>
<dbReference type="SUPFAM" id="SSF55681">
    <property type="entry name" value="Class II aaRS and biotin synthetases"/>
    <property type="match status" value="1"/>
</dbReference>
<gene>
    <name evidence="3 5" type="primary">hisS</name>
    <name evidence="5" type="ORF">SAP269_13890</name>
</gene>
<dbReference type="PIRSF" id="PIRSF001549">
    <property type="entry name" value="His-tRNA_synth"/>
    <property type="match status" value="1"/>
</dbReference>
<evidence type="ECO:0000256" key="1">
    <source>
        <dbReference type="ARBA" id="ARBA00008226"/>
    </source>
</evidence>
<dbReference type="CDD" id="cd00773">
    <property type="entry name" value="HisRS-like_core"/>
    <property type="match status" value="1"/>
</dbReference>
<keyword evidence="6" id="KW-1185">Reference proteome</keyword>
<evidence type="ECO:0000256" key="3">
    <source>
        <dbReference type="HAMAP-Rule" id="MF_00127"/>
    </source>
</evidence>
<comment type="subunit">
    <text evidence="3">Homodimer.</text>
</comment>
<evidence type="ECO:0000259" key="4">
    <source>
        <dbReference type="PROSITE" id="PS50862"/>
    </source>
</evidence>
<dbReference type="GO" id="GO:0016874">
    <property type="term" value="F:ligase activity"/>
    <property type="evidence" value="ECO:0007669"/>
    <property type="project" value="UniProtKB-KW"/>
</dbReference>
<comment type="catalytic activity">
    <reaction evidence="3">
        <text>tRNA(His) + L-histidine + ATP = L-histidyl-tRNA(His) + AMP + diphosphate + H(+)</text>
        <dbReference type="Rhea" id="RHEA:17313"/>
        <dbReference type="Rhea" id="RHEA-COMP:9665"/>
        <dbReference type="Rhea" id="RHEA-COMP:9689"/>
        <dbReference type="ChEBI" id="CHEBI:15378"/>
        <dbReference type="ChEBI" id="CHEBI:30616"/>
        <dbReference type="ChEBI" id="CHEBI:33019"/>
        <dbReference type="ChEBI" id="CHEBI:57595"/>
        <dbReference type="ChEBI" id="CHEBI:78442"/>
        <dbReference type="ChEBI" id="CHEBI:78527"/>
        <dbReference type="ChEBI" id="CHEBI:456215"/>
        <dbReference type="EC" id="6.1.1.21"/>
    </reaction>
</comment>
<protein>
    <recommendedName>
        <fullName evidence="3">Histidine--tRNA ligase</fullName>
        <ecNumber evidence="3">6.1.1.21</ecNumber>
    </recommendedName>
    <alternativeName>
        <fullName evidence="3">Histidyl-tRNA synthetase</fullName>
        <shortName evidence="3">HisRS</shortName>
    </alternativeName>
</protein>
<dbReference type="EMBL" id="AP028955">
    <property type="protein sequence ID" value="BET38800.1"/>
    <property type="molecule type" value="Genomic_DNA"/>
</dbReference>
<keyword evidence="3 5" id="KW-0436">Ligase</keyword>
<keyword evidence="3" id="KW-0030">Aminoacyl-tRNA synthetase</keyword>
<keyword evidence="3" id="KW-0547">Nucleotide-binding</keyword>
<dbReference type="InterPro" id="IPR041715">
    <property type="entry name" value="HisRS-like_core"/>
</dbReference>
<dbReference type="Proteomes" id="UP001473424">
    <property type="component" value="Chromosome"/>
</dbReference>
<dbReference type="InterPro" id="IPR006195">
    <property type="entry name" value="aa-tRNA-synth_II"/>
</dbReference>
<dbReference type="InterPro" id="IPR015807">
    <property type="entry name" value="His-tRNA-ligase"/>
</dbReference>
<dbReference type="HAMAP" id="MF_00127">
    <property type="entry name" value="His_tRNA_synth"/>
    <property type="match status" value="1"/>
</dbReference>
<keyword evidence="3" id="KW-0648">Protein biosynthesis</keyword>
<dbReference type="InterPro" id="IPR045864">
    <property type="entry name" value="aa-tRNA-synth_II/BPL/LPL"/>
</dbReference>
<comment type="subcellular location">
    <subcellularLocation>
        <location evidence="3">Cytoplasm</location>
    </subcellularLocation>
</comment>
<dbReference type="NCBIfam" id="TIGR00442">
    <property type="entry name" value="hisS"/>
    <property type="match status" value="1"/>
</dbReference>
<dbReference type="PROSITE" id="PS50862">
    <property type="entry name" value="AA_TRNA_LIGASE_II"/>
    <property type="match status" value="1"/>
</dbReference>
<dbReference type="Pfam" id="PF13393">
    <property type="entry name" value="tRNA-synt_His"/>
    <property type="match status" value="2"/>
</dbReference>
<evidence type="ECO:0000256" key="2">
    <source>
        <dbReference type="ARBA" id="ARBA00022840"/>
    </source>
</evidence>
<keyword evidence="2 3" id="KW-0067">ATP-binding</keyword>
<accession>A0ABM8JN84</accession>
<sequence>MQFQKPRGTRDMYNEEVIIYRNIIKSLTQCAIKYNYQEFITPIFENAQLFLRVVGDTTDIIQKEIYQFNDKNDRLLALRPEGTAGIVRAIIENKLYKSKQTLKYFYYGSMFRYERPQKGRQRQFNQFGIETVGVKHPLVDVEVMMMALEMIKSFSIPNLTLNINYFGSNETKNKYQIALKEQLLNQSKQLCENCQIRVNVSPLRVLDCKICTKLNLEIPYLNDFLTNEEKTYFTTIINSLKNNKVDFIIDEHLVRGLDYYNGIIFEITTIDLRIGESQNTLLGGGRYDNLFNELGSPLKIPAIGFAIGIERLMLLLVENKNINKPPIIDLQIIALSELGLIMSSDLLLQLRKENYHIDMEYNLYQDKNKSQIIDRSLAKNILFLKEKNQVSFYSFVKKEMIKLIFDTEQQLLSKVKNLLLEENEEYGKTL</sequence>
<evidence type="ECO:0000313" key="6">
    <source>
        <dbReference type="Proteomes" id="UP001473424"/>
    </source>
</evidence>
<proteinExistence type="inferred from homology"/>
<dbReference type="InterPro" id="IPR004516">
    <property type="entry name" value="HisRS/HisZ"/>
</dbReference>